<accession>A0ABQ0M4T4</accession>
<dbReference type="EMBL" id="DF849648">
    <property type="protein sequence ID" value="GAT58353.1"/>
    <property type="molecule type" value="Genomic_DNA"/>
</dbReference>
<feature type="compositionally biased region" description="Acidic residues" evidence="1">
    <location>
        <begin position="1035"/>
        <end position="1076"/>
    </location>
</feature>
<feature type="non-terminal residue" evidence="2">
    <location>
        <position position="1"/>
    </location>
</feature>
<dbReference type="Proteomes" id="UP000815677">
    <property type="component" value="Unassembled WGS sequence"/>
</dbReference>
<feature type="region of interest" description="Disordered" evidence="1">
    <location>
        <begin position="987"/>
        <end position="1079"/>
    </location>
</feature>
<feature type="compositionally biased region" description="Acidic residues" evidence="1">
    <location>
        <begin position="988"/>
        <end position="998"/>
    </location>
</feature>
<reference evidence="2" key="1">
    <citation type="submission" date="2014-09" db="EMBL/GenBank/DDBJ databases">
        <title>Genome sequence of the luminous mushroom Mycena chlorophos for searching fungal bioluminescence genes.</title>
        <authorList>
            <person name="Tanaka Y."/>
            <person name="Kasuga D."/>
            <person name="Oba Y."/>
            <person name="Hase S."/>
            <person name="Sato K."/>
            <person name="Oba Y."/>
            <person name="Sakakibara Y."/>
        </authorList>
    </citation>
    <scope>NUCLEOTIDE SEQUENCE</scope>
</reference>
<evidence type="ECO:0000313" key="3">
    <source>
        <dbReference type="Proteomes" id="UP000815677"/>
    </source>
</evidence>
<name>A0ABQ0M4T4_MYCCL</name>
<protein>
    <submittedName>
        <fullName evidence="2">Uncharacterized protein</fullName>
    </submittedName>
</protein>
<feature type="region of interest" description="Disordered" evidence="1">
    <location>
        <begin position="591"/>
        <end position="611"/>
    </location>
</feature>
<organism evidence="2 3">
    <name type="scientific">Mycena chlorophos</name>
    <name type="common">Agaric fungus</name>
    <name type="synonym">Agaricus chlorophos</name>
    <dbReference type="NCBI Taxonomy" id="658473"/>
    <lineage>
        <taxon>Eukaryota</taxon>
        <taxon>Fungi</taxon>
        <taxon>Dikarya</taxon>
        <taxon>Basidiomycota</taxon>
        <taxon>Agaricomycotina</taxon>
        <taxon>Agaricomycetes</taxon>
        <taxon>Agaricomycetidae</taxon>
        <taxon>Agaricales</taxon>
        <taxon>Marasmiineae</taxon>
        <taxon>Mycenaceae</taxon>
        <taxon>Mycena</taxon>
    </lineage>
</organism>
<evidence type="ECO:0000256" key="1">
    <source>
        <dbReference type="SAM" id="MobiDB-lite"/>
    </source>
</evidence>
<dbReference type="Pfam" id="PF18759">
    <property type="entry name" value="Plavaka"/>
    <property type="match status" value="1"/>
</dbReference>
<dbReference type="InterPro" id="IPR041078">
    <property type="entry name" value="Plavaka"/>
</dbReference>
<evidence type="ECO:0000313" key="2">
    <source>
        <dbReference type="EMBL" id="GAT58353.1"/>
    </source>
</evidence>
<gene>
    <name evidence="2" type="ORF">MCHLO_14795</name>
</gene>
<keyword evidence="3" id="KW-1185">Reference proteome</keyword>
<sequence length="1093" mass="124789">VEAEKREANTDPWFPFLNASVARLMAWFHLTPNTSSAAGLDALVSEVILNPDFSKDHLKGFSARKELDRLDKAADKLPGEPPSGWHEGSVKLKLPSRQAAFNTTEENAPEFTVSGIMYRPLLEILEEVVKGPQFENFHTTPFAHRWDPNHDPRDADADMPAADVSLDDCGIPSIASGHETLYAEVYSSSAMLQEHAKVAGKAGPNVETVIAAFMLYSDSTHLANFGTASLWPLYVFFGNFSKYLRCKPTGNLGYHAAYFPSLPDNIYDFFNLQFEGEKLRPDVATHLKRELMHAVWSMLLDDKFLDAYEHGIRITCLDGVERLFFPRFFIYGADYPEKVLLATIRNLGGCPCPKCLITLDQIPDLGKKIDKKRRENTRQDTRRWRNKIELVRRWIFEKGRLVAGAAVNRVLKEFSWIPTRNAFSKLAKFDFNLFDMFVPDLLHEVELGVVKQTFAHTVRLLHACTDEGVQQFDERYRQVPSYPGTIRPFSNNPSEMKKLAGRDFEDLGQTIIPVLEGLIPEYNDLLLDLWFDLMLFHGLAKLRLHNDSTLSELDKVETSLGKNLRKFAESTDNEETLELAKDYTKRVRRATETAKRKKKQAAGDDGDDDDEEIVLDATTTTRRIKKFNLRTYKIHSMGYYAPSIRRIGTTDSYSTQTAELAHRLLKRLYGLTNRRRFERQIAMRERRLRLLRRMRQRMSKPAAAAVASVSPMPAPPVTFSERLQADDEPVPKTAPRLHHYISESQRSFITTYELVNNEEFPDDPALTDYVKKLKTHILIRLLGHSFDGDENFLPGDLNEVVIDKFRLYTHKTMRVNYITYDMRREQDTINPRTNADVMVLGEGEGSRKRFWVARVATIFHVNVTWLNHDIRGERMEVLFTRWMSGDPTQWFRSSFTAKRLPRLRFLPHTDPGAFGFLDPQLVIRAVHLVPAFHYGMTRDLLPFRSLARFQVDKEQDWNLYYINFFVDRDMLMRFLGHAVGHRVVLETASDEAEQDDAPMEDRGPEEPEEPEPDIEMQAPVDDAPVDPNAEPGPDGPDDGDERVDSDASDAEDDEAAAEGEGVEGGEGEELEGDDNELPLTDAEALELAGFDRV</sequence>
<proteinExistence type="predicted"/>